<evidence type="ECO:0000256" key="2">
    <source>
        <dbReference type="ARBA" id="ARBA00012573"/>
    </source>
</evidence>
<dbReference type="GO" id="GO:0005737">
    <property type="term" value="C:cytoplasm"/>
    <property type="evidence" value="ECO:0007669"/>
    <property type="project" value="TreeGrafter"/>
</dbReference>
<evidence type="ECO:0000256" key="3">
    <source>
        <dbReference type="ARBA" id="ARBA00034031"/>
    </source>
</evidence>
<comment type="caution">
    <text evidence="5">The sequence shown here is derived from an EMBL/GenBank/DDBJ whole genome shotgun (WGS) entry which is preliminary data.</text>
</comment>
<proteinExistence type="inferred from homology"/>
<dbReference type="EMBL" id="CAMXCT010000657">
    <property type="protein sequence ID" value="CAI3981730.1"/>
    <property type="molecule type" value="Genomic_DNA"/>
</dbReference>
<evidence type="ECO:0000313" key="5">
    <source>
        <dbReference type="EMBL" id="CAI3981730.1"/>
    </source>
</evidence>
<dbReference type="InterPro" id="IPR011856">
    <property type="entry name" value="tRNA_endonuc-like_dom_sf"/>
</dbReference>
<dbReference type="PANTHER" id="PTHR21227:SF0">
    <property type="entry name" value="TRNA-SPLICING ENDONUCLEASE SUBUNIT SEN2"/>
    <property type="match status" value="1"/>
</dbReference>
<keyword evidence="7" id="KW-1185">Reference proteome</keyword>
<dbReference type="Proteomes" id="UP001152797">
    <property type="component" value="Unassembled WGS sequence"/>
</dbReference>
<dbReference type="AlphaFoldDB" id="A0A9P1C059"/>
<dbReference type="GO" id="GO:0003676">
    <property type="term" value="F:nucleic acid binding"/>
    <property type="evidence" value="ECO:0007669"/>
    <property type="project" value="InterPro"/>
</dbReference>
<reference evidence="5" key="1">
    <citation type="submission" date="2022-10" db="EMBL/GenBank/DDBJ databases">
        <authorList>
            <person name="Chen Y."/>
            <person name="Dougan E. K."/>
            <person name="Chan C."/>
            <person name="Rhodes N."/>
            <person name="Thang M."/>
        </authorList>
    </citation>
    <scope>NUCLEOTIDE SEQUENCE</scope>
</reference>
<dbReference type="OrthoDB" id="10249562at2759"/>
<evidence type="ECO:0000313" key="7">
    <source>
        <dbReference type="Proteomes" id="UP001152797"/>
    </source>
</evidence>
<dbReference type="GO" id="GO:0000379">
    <property type="term" value="P:tRNA-type intron splice site recognition and cleavage"/>
    <property type="evidence" value="ECO:0007669"/>
    <property type="project" value="TreeGrafter"/>
</dbReference>
<dbReference type="SUPFAM" id="SSF53032">
    <property type="entry name" value="tRNA-intron endonuclease catalytic domain-like"/>
    <property type="match status" value="1"/>
</dbReference>
<organism evidence="5">
    <name type="scientific">Cladocopium goreaui</name>
    <dbReference type="NCBI Taxonomy" id="2562237"/>
    <lineage>
        <taxon>Eukaryota</taxon>
        <taxon>Sar</taxon>
        <taxon>Alveolata</taxon>
        <taxon>Dinophyceae</taxon>
        <taxon>Suessiales</taxon>
        <taxon>Symbiodiniaceae</taxon>
        <taxon>Cladocopium</taxon>
    </lineage>
</organism>
<dbReference type="Pfam" id="PF01974">
    <property type="entry name" value="tRNA_int_endo"/>
    <property type="match status" value="1"/>
</dbReference>
<comment type="similarity">
    <text evidence="1">Belongs to the tRNA-intron endonuclease family.</text>
</comment>
<comment type="catalytic activity">
    <reaction evidence="3">
        <text>pretRNA = a 3'-half-tRNA molecule with a 5'-OH end + a 5'-half-tRNA molecule with a 2',3'-cyclic phosphate end + an intron with a 2',3'-cyclic phosphate and a 5'-hydroxyl terminus.</text>
        <dbReference type="EC" id="4.6.1.16"/>
    </reaction>
</comment>
<dbReference type="CDD" id="cd22363">
    <property type="entry name" value="tRNA-intron_lyase_C"/>
    <property type="match status" value="1"/>
</dbReference>
<protein>
    <recommendedName>
        <fullName evidence="2">tRNA-intron lyase</fullName>
        <ecNumber evidence="2">4.6.1.16</ecNumber>
    </recommendedName>
</protein>
<dbReference type="GO" id="GO:0000214">
    <property type="term" value="C:tRNA-intron endonuclease complex"/>
    <property type="evidence" value="ECO:0007669"/>
    <property type="project" value="TreeGrafter"/>
</dbReference>
<reference evidence="6 7" key="2">
    <citation type="submission" date="2024-05" db="EMBL/GenBank/DDBJ databases">
        <authorList>
            <person name="Chen Y."/>
            <person name="Shah S."/>
            <person name="Dougan E. K."/>
            <person name="Thang M."/>
            <person name="Chan C."/>
        </authorList>
    </citation>
    <scope>NUCLEOTIDE SEQUENCE [LARGE SCALE GENOMIC DNA]</scope>
</reference>
<name>A0A9P1C059_9DINO</name>
<dbReference type="EC" id="4.6.1.16" evidence="2"/>
<dbReference type="InterPro" id="IPR036167">
    <property type="entry name" value="tRNA_intron_Endo_cat-like_sf"/>
</dbReference>
<evidence type="ECO:0000259" key="4">
    <source>
        <dbReference type="Pfam" id="PF01974"/>
    </source>
</evidence>
<dbReference type="GO" id="GO:0000213">
    <property type="term" value="F:tRNA-intron lyase activity"/>
    <property type="evidence" value="ECO:0007669"/>
    <property type="project" value="UniProtKB-EC"/>
</dbReference>
<dbReference type="EMBL" id="CAMXCT020000657">
    <property type="protein sequence ID" value="CAL1135105.1"/>
    <property type="molecule type" value="Genomic_DNA"/>
</dbReference>
<sequence length="213" mass="23755">MAKRSRSPSCNTADPFAIEEVAPTPSIGSLCGHHVLVPLDPGSELDCIRRQRCFGSEVESPLSKWIFSLEEALFLQSELSILSICDASGMVLSVQDFFGQCCAVVPRFSWRFAAYRHYRLAGWVVRPDSLKFGADFLLYDGAPSEVHARYAVLLGDQQLLWKEAIMASRLAQLVAKELLVVFQPEEGETTLESTCSRRILALTVRPWQHHLGS</sequence>
<dbReference type="EMBL" id="CAMXCT030000657">
    <property type="protein sequence ID" value="CAL4769042.1"/>
    <property type="molecule type" value="Genomic_DNA"/>
</dbReference>
<dbReference type="InterPro" id="IPR006676">
    <property type="entry name" value="tRNA_splic"/>
</dbReference>
<keyword evidence="6" id="KW-0456">Lyase</keyword>
<evidence type="ECO:0000256" key="1">
    <source>
        <dbReference type="ARBA" id="ARBA00008078"/>
    </source>
</evidence>
<evidence type="ECO:0000313" key="6">
    <source>
        <dbReference type="EMBL" id="CAL4769042.1"/>
    </source>
</evidence>
<accession>A0A9P1C059</accession>
<dbReference type="PANTHER" id="PTHR21227">
    <property type="entry name" value="TRNA-SPLICING ENDONUCLEASE SUBUNIT SEN2"/>
    <property type="match status" value="1"/>
</dbReference>
<feature type="domain" description="tRNA intron endonuclease catalytic" evidence="4">
    <location>
        <begin position="110"/>
        <end position="190"/>
    </location>
</feature>
<gene>
    <name evidence="5" type="ORF">C1SCF055_LOCUS9491</name>
</gene>
<dbReference type="Gene3D" id="3.40.1350.10">
    <property type="match status" value="1"/>
</dbReference>
<dbReference type="InterPro" id="IPR006677">
    <property type="entry name" value="tRNA_intron_Endonuc_cat-like"/>
</dbReference>